<comment type="caution">
    <text evidence="2">The sequence shown here is derived from an EMBL/GenBank/DDBJ whole genome shotgun (WGS) entry which is preliminary data.</text>
</comment>
<protein>
    <recommendedName>
        <fullName evidence="1">Reverse transcriptase zinc-binding domain-containing protein</fullName>
    </recommendedName>
</protein>
<feature type="domain" description="Reverse transcriptase zinc-binding" evidence="1">
    <location>
        <begin position="16"/>
        <end position="93"/>
    </location>
</feature>
<sequence>MKGIPLSFRSVPDKLCYRALVGKAEGDGWTEWTQMWRWKIPPKVKHFFGRLLPTKLILKNRFVNCVDCCRLGGMKEETLQHLFVSCPITMEAWDSINWSWSSSSGQTFLDGRIPS</sequence>
<accession>A0A9P0Z007</accession>
<dbReference type="Proteomes" id="UP001152484">
    <property type="component" value="Unassembled WGS sequence"/>
</dbReference>
<evidence type="ECO:0000259" key="1">
    <source>
        <dbReference type="Pfam" id="PF13966"/>
    </source>
</evidence>
<dbReference type="InterPro" id="IPR026960">
    <property type="entry name" value="RVT-Znf"/>
</dbReference>
<dbReference type="Pfam" id="PF13966">
    <property type="entry name" value="zf-RVT"/>
    <property type="match status" value="1"/>
</dbReference>
<dbReference type="AlphaFoldDB" id="A0A9P0Z007"/>
<gene>
    <name evidence="2" type="ORF">CEURO_LOCUS7715</name>
</gene>
<keyword evidence="3" id="KW-1185">Reference proteome</keyword>
<name>A0A9P0Z007_CUSEU</name>
<evidence type="ECO:0000313" key="2">
    <source>
        <dbReference type="EMBL" id="CAH9081058.1"/>
    </source>
</evidence>
<evidence type="ECO:0000313" key="3">
    <source>
        <dbReference type="Proteomes" id="UP001152484"/>
    </source>
</evidence>
<dbReference type="EMBL" id="CAMAPE010000014">
    <property type="protein sequence ID" value="CAH9081058.1"/>
    <property type="molecule type" value="Genomic_DNA"/>
</dbReference>
<dbReference type="OrthoDB" id="1210636at2759"/>
<reference evidence="2" key="1">
    <citation type="submission" date="2022-07" db="EMBL/GenBank/DDBJ databases">
        <authorList>
            <person name="Macas J."/>
            <person name="Novak P."/>
            <person name="Neumann P."/>
        </authorList>
    </citation>
    <scope>NUCLEOTIDE SEQUENCE</scope>
</reference>
<proteinExistence type="predicted"/>
<organism evidence="2 3">
    <name type="scientific">Cuscuta europaea</name>
    <name type="common">European dodder</name>
    <dbReference type="NCBI Taxonomy" id="41803"/>
    <lineage>
        <taxon>Eukaryota</taxon>
        <taxon>Viridiplantae</taxon>
        <taxon>Streptophyta</taxon>
        <taxon>Embryophyta</taxon>
        <taxon>Tracheophyta</taxon>
        <taxon>Spermatophyta</taxon>
        <taxon>Magnoliopsida</taxon>
        <taxon>eudicotyledons</taxon>
        <taxon>Gunneridae</taxon>
        <taxon>Pentapetalae</taxon>
        <taxon>asterids</taxon>
        <taxon>lamiids</taxon>
        <taxon>Solanales</taxon>
        <taxon>Convolvulaceae</taxon>
        <taxon>Cuscuteae</taxon>
        <taxon>Cuscuta</taxon>
        <taxon>Cuscuta subgen. Cuscuta</taxon>
    </lineage>
</organism>